<evidence type="ECO:0000259" key="13">
    <source>
        <dbReference type="PROSITE" id="PS50929"/>
    </source>
</evidence>
<dbReference type="CDD" id="cd03250">
    <property type="entry name" value="ABCC_MRP_domain1"/>
    <property type="match status" value="1"/>
</dbReference>
<gene>
    <name evidence="15" type="primary">LOC117642358</name>
</gene>
<reference evidence="15" key="1">
    <citation type="submission" date="2025-08" db="UniProtKB">
        <authorList>
            <consortium name="RefSeq"/>
        </authorList>
    </citation>
    <scope>IDENTIFICATION</scope>
    <source>
        <tissue evidence="15">Total insect</tissue>
    </source>
</reference>
<dbReference type="InterPro" id="IPR017871">
    <property type="entry name" value="ABC_transporter-like_CS"/>
</dbReference>
<evidence type="ECO:0000256" key="2">
    <source>
        <dbReference type="ARBA" id="ARBA00009726"/>
    </source>
</evidence>
<feature type="compositionally biased region" description="Polar residues" evidence="10">
    <location>
        <begin position="20"/>
        <end position="30"/>
    </location>
</feature>
<dbReference type="CDD" id="cd18592">
    <property type="entry name" value="ABC_6TM_MRP5_8_9_D1"/>
    <property type="match status" value="1"/>
</dbReference>
<dbReference type="Gene3D" id="3.40.50.300">
    <property type="entry name" value="P-loop containing nucleotide triphosphate hydrolases"/>
    <property type="match status" value="2"/>
</dbReference>
<proteinExistence type="inferred from homology"/>
<feature type="transmembrane region" description="Helical" evidence="11">
    <location>
        <begin position="183"/>
        <end position="205"/>
    </location>
</feature>
<dbReference type="GO" id="GO:0012505">
    <property type="term" value="C:endomembrane system"/>
    <property type="evidence" value="ECO:0007669"/>
    <property type="project" value="UniProtKB-SubCell"/>
</dbReference>
<evidence type="ECO:0000256" key="11">
    <source>
        <dbReference type="SAM" id="Phobius"/>
    </source>
</evidence>
<feature type="transmembrane region" description="Helical" evidence="11">
    <location>
        <begin position="259"/>
        <end position="277"/>
    </location>
</feature>
<dbReference type="InterPro" id="IPR003593">
    <property type="entry name" value="AAA+_ATPase"/>
</dbReference>
<accession>A0A6P8ZK19</accession>
<dbReference type="OrthoDB" id="6500128at2759"/>
<dbReference type="GO" id="GO:0016020">
    <property type="term" value="C:membrane"/>
    <property type="evidence" value="ECO:0007669"/>
    <property type="project" value="InterPro"/>
</dbReference>
<feature type="transmembrane region" description="Helical" evidence="11">
    <location>
        <begin position="358"/>
        <end position="387"/>
    </location>
</feature>
<dbReference type="InterPro" id="IPR003439">
    <property type="entry name" value="ABC_transporter-like_ATP-bd"/>
</dbReference>
<organism evidence="15">
    <name type="scientific">Thrips palmi</name>
    <name type="common">Melon thrips</name>
    <dbReference type="NCBI Taxonomy" id="161013"/>
    <lineage>
        <taxon>Eukaryota</taxon>
        <taxon>Metazoa</taxon>
        <taxon>Ecdysozoa</taxon>
        <taxon>Arthropoda</taxon>
        <taxon>Hexapoda</taxon>
        <taxon>Insecta</taxon>
        <taxon>Pterygota</taxon>
        <taxon>Neoptera</taxon>
        <taxon>Paraneoptera</taxon>
        <taxon>Thysanoptera</taxon>
        <taxon>Terebrantia</taxon>
        <taxon>Thripoidea</taxon>
        <taxon>Thripidae</taxon>
        <taxon>Thrips</taxon>
    </lineage>
</organism>
<dbReference type="FunFam" id="3.40.50.300:FF:000997">
    <property type="entry name" value="Multidrug resistance-associated protein 1"/>
    <property type="match status" value="1"/>
</dbReference>
<dbReference type="InterPro" id="IPR027417">
    <property type="entry name" value="P-loop_NTPase"/>
</dbReference>
<keyword evidence="4 11" id="KW-0812">Transmembrane</keyword>
<feature type="transmembrane region" description="Helical" evidence="11">
    <location>
        <begin position="143"/>
        <end position="163"/>
    </location>
</feature>
<sequence>MGDNNEKPIISVLSSSAANNDFGGPNTSNGHAAPRKKKSGCGKYADALKVLLPCRGAPRNKKKMPANKAGLFSFITINWLSRMMWKAFTTGLTQEDFFDLDDADDAAESARRLESIWGRRVGKQGAATSLAKAVWRFCRTRSLIAMVLMAISIVLQFTGPAFLQKMLLAFIEDLNQPLWQGLLIVLGLFLSQLLRNLFFGMAYVINMHTATRLQGGLQHLVYNKVLRLRASDDKALGQVVTFCSSEQERMFDAIHMSSITVGSPVMFALAVGYSVWLMGAYALIGNAIILLFYPIMGVVAAVTSYVRTRTVQLTDKRINIMSEILNNIKLIKMYAWEESFADNVKGVREKERVQLQRAAFLQSFSSTISPSITILAAVATFICYSLAGYELESGTVFTVYSVFNALQFTVATLPYGIKCITEARVSFQKMEKFLMKPDMDTHSGQHVPKYDSGNTAILMNSANFVWDDPAEGIANSAFEDNNVNEDAGSESLRNINLTIQKGKLIGVCGSVGSGKTSLLSAITGDMVCVRGDMDVNGSVAIVTQQAWIFNETLRENIIFGLPFDERRYRDTVEVCSLQRDLELLPMADMTEIGERGSNLSGGQKQRVNLARSVYANKDIYLLDDPLSAVDARVAKHIFNKCIKGKLSGKTVLLVTHGIQFLEECDEILYMKNGVISERGTHAELKALEGDYAHMLSYDQNRDKEKDKKDEEVNVADLDEEPPVDVAGGTLTAAEAHRAMGAKAYIEYFRFCGGVCIMAMLFILILAFVLSQLFAGLWLQIWLDMGDGNGGTSVLKNPNLQLYQIIYGISFFLMMITGSIKGFGFARQLVLASSRMHDTMFRKVMRCPVAFFDVTPVGRILQRFSKDMDELDVRIPYYLEYVAQGMLTCVGQMLMVCVMYPVFSAVLAVAVVIFGFLEVWLNRGLQQNKSLDSIRKAPVLTHLSSTMSGLSVIRTYGRQDVQLQRFRRRLNHSLASDLIYRSSVRWFTFRMDMICVTLVVLTALVCVLLKGDASSAKSGLALSSVFAVCNVIPFVMQMASELQARFTSVERVLEYTSGLTEEAPRRIAKSPKPDKWPVKGDVLMEEVELRYREGLPLVLQKVNANIIGGEKIGVVGRTGAGKSSLINTLLRFQELAGGRILIDDVDIAKIGLHDLRSSIAIIPQDPVLFEGTMRFNLDPFEDFSDERIWEALEKSHIKDKVSREEKQLLTPITGGGQNLSVGEKQLICLARAVLRRNKILLLDEATASVDVETDFLIQRTIREAFHDCTVLTIAHRLHTVATYDRVMVMDAGKVIEFDTPTNLLNDTNSVFRQMSDAAGGVSVENSS</sequence>
<dbReference type="PANTHER" id="PTHR24223">
    <property type="entry name" value="ATP-BINDING CASSETTE SUB-FAMILY C"/>
    <property type="match status" value="1"/>
</dbReference>
<keyword evidence="9 11" id="KW-0472">Membrane</keyword>
<dbReference type="Pfam" id="PF00005">
    <property type="entry name" value="ABC_tran"/>
    <property type="match status" value="2"/>
</dbReference>
<keyword evidence="7" id="KW-0067">ATP-binding</keyword>
<dbReference type="GeneID" id="117642358"/>
<dbReference type="SMART" id="SM00382">
    <property type="entry name" value="AAA"/>
    <property type="match status" value="2"/>
</dbReference>
<evidence type="ECO:0000256" key="9">
    <source>
        <dbReference type="ARBA" id="ARBA00023136"/>
    </source>
</evidence>
<dbReference type="GO" id="GO:0016887">
    <property type="term" value="F:ATP hydrolysis activity"/>
    <property type="evidence" value="ECO:0007669"/>
    <property type="project" value="InterPro"/>
</dbReference>
<dbReference type="Proteomes" id="UP000515158">
    <property type="component" value="Unplaced"/>
</dbReference>
<evidence type="ECO:0000256" key="3">
    <source>
        <dbReference type="ARBA" id="ARBA00022448"/>
    </source>
</evidence>
<name>A0A6P8ZK19_THRPL</name>
<dbReference type="Gene3D" id="1.20.1560.10">
    <property type="entry name" value="ABC transporter type 1, transmembrane domain"/>
    <property type="match status" value="2"/>
</dbReference>
<dbReference type="InterPro" id="IPR036640">
    <property type="entry name" value="ABC1_TM_sf"/>
</dbReference>
<dbReference type="InterPro" id="IPR050173">
    <property type="entry name" value="ABC_transporter_C-like"/>
</dbReference>
<keyword evidence="5" id="KW-0677">Repeat</keyword>
<feature type="transmembrane region" description="Helical" evidence="11">
    <location>
        <begin position="800"/>
        <end position="825"/>
    </location>
</feature>
<evidence type="ECO:0000313" key="15">
    <source>
        <dbReference type="RefSeq" id="XP_034236334.1"/>
    </source>
</evidence>
<dbReference type="CDD" id="cd03244">
    <property type="entry name" value="ABCC_MRP_domain2"/>
    <property type="match status" value="1"/>
</dbReference>
<keyword evidence="14" id="KW-1185">Reference proteome</keyword>
<feature type="transmembrane region" description="Helical" evidence="11">
    <location>
        <begin position="283"/>
        <end position="306"/>
    </location>
</feature>
<keyword evidence="8 11" id="KW-1133">Transmembrane helix</keyword>
<dbReference type="FunFam" id="1.20.1560.10:FF:000012">
    <property type="entry name" value="ATP binding cassette subfamily C member 5"/>
    <property type="match status" value="1"/>
</dbReference>
<evidence type="ECO:0000256" key="8">
    <source>
        <dbReference type="ARBA" id="ARBA00022989"/>
    </source>
</evidence>
<evidence type="ECO:0000256" key="10">
    <source>
        <dbReference type="SAM" id="MobiDB-lite"/>
    </source>
</evidence>
<dbReference type="SUPFAM" id="SSF52540">
    <property type="entry name" value="P-loop containing nucleoside triphosphate hydrolases"/>
    <property type="match status" value="2"/>
</dbReference>
<dbReference type="InterPro" id="IPR011527">
    <property type="entry name" value="ABC1_TM_dom"/>
</dbReference>
<keyword evidence="3" id="KW-0813">Transport</keyword>
<dbReference type="PANTHER" id="PTHR24223:SF447">
    <property type="entry name" value="MULTIDRUG RESISTANCE-ASSOCIATED PROTEIN 5"/>
    <property type="match status" value="1"/>
</dbReference>
<feature type="transmembrane region" description="Helical" evidence="11">
    <location>
        <begin position="1015"/>
        <end position="1035"/>
    </location>
</feature>
<protein>
    <submittedName>
        <fullName evidence="15">Multidrug resistance-associated protein 5-like</fullName>
    </submittedName>
</protein>
<evidence type="ECO:0000256" key="5">
    <source>
        <dbReference type="ARBA" id="ARBA00022737"/>
    </source>
</evidence>
<dbReference type="FunFam" id="1.20.1560.10:FF:000013">
    <property type="entry name" value="ABC transporter C family member 2"/>
    <property type="match status" value="1"/>
</dbReference>
<evidence type="ECO:0000256" key="6">
    <source>
        <dbReference type="ARBA" id="ARBA00022741"/>
    </source>
</evidence>
<dbReference type="CDD" id="cd18599">
    <property type="entry name" value="ABC_6TM_MRP5_8_9_D2"/>
    <property type="match status" value="1"/>
</dbReference>
<evidence type="ECO:0000256" key="4">
    <source>
        <dbReference type="ARBA" id="ARBA00022692"/>
    </source>
</evidence>
<dbReference type="PROSITE" id="PS50893">
    <property type="entry name" value="ABC_TRANSPORTER_2"/>
    <property type="match status" value="2"/>
</dbReference>
<evidence type="ECO:0000256" key="1">
    <source>
        <dbReference type="ARBA" id="ARBA00004127"/>
    </source>
</evidence>
<feature type="transmembrane region" description="Helical" evidence="11">
    <location>
        <begin position="747"/>
        <end position="780"/>
    </location>
</feature>
<dbReference type="SUPFAM" id="SSF90123">
    <property type="entry name" value="ABC transporter transmembrane region"/>
    <property type="match status" value="2"/>
</dbReference>
<feature type="domain" description="ABC transmembrane type-1" evidence="13">
    <location>
        <begin position="143"/>
        <end position="414"/>
    </location>
</feature>
<keyword evidence="6" id="KW-0547">Nucleotide-binding</keyword>
<comment type="subcellular location">
    <subcellularLocation>
        <location evidence="1">Endomembrane system</location>
        <topology evidence="1">Multi-pass membrane protein</topology>
    </subcellularLocation>
</comment>
<dbReference type="PROSITE" id="PS00211">
    <property type="entry name" value="ABC_TRANSPORTER_1"/>
    <property type="match status" value="2"/>
</dbReference>
<feature type="domain" description="ABC transporter" evidence="12">
    <location>
        <begin position="476"/>
        <end position="697"/>
    </location>
</feature>
<dbReference type="PROSITE" id="PS50929">
    <property type="entry name" value="ABC_TM1F"/>
    <property type="match status" value="2"/>
</dbReference>
<evidence type="ECO:0000259" key="12">
    <source>
        <dbReference type="PROSITE" id="PS50893"/>
    </source>
</evidence>
<feature type="transmembrane region" description="Helical" evidence="11">
    <location>
        <begin position="892"/>
        <end position="916"/>
    </location>
</feature>
<feature type="domain" description="ABC transporter" evidence="12">
    <location>
        <begin position="1083"/>
        <end position="1315"/>
    </location>
</feature>
<dbReference type="FunFam" id="3.40.50.300:FF:000074">
    <property type="entry name" value="Multidrug resistance-associated protein 5 isoform 1"/>
    <property type="match status" value="1"/>
</dbReference>
<dbReference type="RefSeq" id="XP_034236334.1">
    <property type="nucleotide sequence ID" value="XM_034380443.1"/>
</dbReference>
<feature type="transmembrane region" description="Helical" evidence="11">
    <location>
        <begin position="990"/>
        <end position="1009"/>
    </location>
</feature>
<dbReference type="GO" id="GO:0140359">
    <property type="term" value="F:ABC-type transporter activity"/>
    <property type="evidence" value="ECO:0007669"/>
    <property type="project" value="InterPro"/>
</dbReference>
<dbReference type="Pfam" id="PF00664">
    <property type="entry name" value="ABC_membrane"/>
    <property type="match status" value="2"/>
</dbReference>
<evidence type="ECO:0000256" key="7">
    <source>
        <dbReference type="ARBA" id="ARBA00022840"/>
    </source>
</evidence>
<evidence type="ECO:0000313" key="14">
    <source>
        <dbReference type="Proteomes" id="UP000515158"/>
    </source>
</evidence>
<dbReference type="KEGG" id="tpal:117642358"/>
<dbReference type="InParanoid" id="A0A6P8ZK19"/>
<comment type="similarity">
    <text evidence="2">Belongs to the ABC transporter superfamily. ABCC family. Conjugate transporter (TC 3.A.1.208) subfamily.</text>
</comment>
<dbReference type="GO" id="GO:0005524">
    <property type="term" value="F:ATP binding"/>
    <property type="evidence" value="ECO:0007669"/>
    <property type="project" value="UniProtKB-KW"/>
</dbReference>
<feature type="region of interest" description="Disordered" evidence="10">
    <location>
        <begin position="20"/>
        <end position="39"/>
    </location>
</feature>
<feature type="domain" description="ABC transmembrane type-1" evidence="13">
    <location>
        <begin position="758"/>
        <end position="1050"/>
    </location>
</feature>
<feature type="transmembrane region" description="Helical" evidence="11">
    <location>
        <begin position="399"/>
        <end position="417"/>
    </location>
</feature>